<evidence type="ECO:0000313" key="2">
    <source>
        <dbReference type="EMBL" id="MDT0308501.1"/>
    </source>
</evidence>
<comment type="caution">
    <text evidence="2">The sequence shown here is derived from an EMBL/GenBank/DDBJ whole genome shotgun (WGS) entry which is preliminary data.</text>
</comment>
<organism evidence="2 3">
    <name type="scientific">Streptomyces boetiae</name>
    <dbReference type="NCBI Taxonomy" id="3075541"/>
    <lineage>
        <taxon>Bacteria</taxon>
        <taxon>Bacillati</taxon>
        <taxon>Actinomycetota</taxon>
        <taxon>Actinomycetes</taxon>
        <taxon>Kitasatosporales</taxon>
        <taxon>Streptomycetaceae</taxon>
        <taxon>Streptomyces</taxon>
    </lineage>
</organism>
<dbReference type="SUPFAM" id="SSF52540">
    <property type="entry name" value="P-loop containing nucleoside triphosphate hydrolases"/>
    <property type="match status" value="1"/>
</dbReference>
<evidence type="ECO:0000313" key="3">
    <source>
        <dbReference type="Proteomes" id="UP001183388"/>
    </source>
</evidence>
<dbReference type="InterPro" id="IPR022521">
    <property type="entry name" value="Rv3660c"/>
</dbReference>
<evidence type="ECO:0000259" key="1">
    <source>
        <dbReference type="Pfam" id="PF26563"/>
    </source>
</evidence>
<dbReference type="PANTHER" id="PTHR43384:SF11">
    <property type="entry name" value="SEPTUM SITE DETERMINING PROTEIN"/>
    <property type="match status" value="1"/>
</dbReference>
<protein>
    <submittedName>
        <fullName evidence="2">Septum formation initiator</fullName>
    </submittedName>
</protein>
<dbReference type="RefSeq" id="WP_311631446.1">
    <property type="nucleotide sequence ID" value="NZ_JAVREN010000022.1"/>
</dbReference>
<dbReference type="InterPro" id="IPR027417">
    <property type="entry name" value="P-loop_NTPase"/>
</dbReference>
<dbReference type="NCBIfam" id="TIGR03815">
    <property type="entry name" value="CpaE_hom_Actino"/>
    <property type="match status" value="1"/>
</dbReference>
<dbReference type="Gene3D" id="3.40.50.300">
    <property type="entry name" value="P-loop containing nucleotide triphosphate hydrolases"/>
    <property type="match status" value="1"/>
</dbReference>
<dbReference type="PANTHER" id="PTHR43384">
    <property type="entry name" value="SEPTUM SITE-DETERMINING PROTEIN MIND HOMOLOG, CHLOROPLASTIC-RELATED"/>
    <property type="match status" value="1"/>
</dbReference>
<keyword evidence="3" id="KW-1185">Reference proteome</keyword>
<sequence>MAGPILILTEDEDLLDDLLRLCAAAGAQAEVAHGGPVAAGPWERAPLVLVGDDRAAAQPDRARWPARRPGVLLVHRGPEDPSVWARGVALGVEQVLRLPGDEPWLADRIADAAEGPGSPALTVGVIGGRGGAGASSLACALALAAARRGPRSVLVDADPLGGGLDVLLGGERTPGPRWPAFASARGRLSGAALDETLPRMHGAGVLSWDRSEAPGLPAEAMSTVLTAARRGGGVVVVDLPRSPDEAAAEALVQLDLGLLIVPGELRAVAGARRVAAGAGALVRDLRLVARPARAGGLGGGEMAR</sequence>
<feature type="non-terminal residue" evidence="2">
    <location>
        <position position="304"/>
    </location>
</feature>
<proteinExistence type="predicted"/>
<dbReference type="Proteomes" id="UP001183388">
    <property type="component" value="Unassembled WGS sequence"/>
</dbReference>
<feature type="domain" description="Rv3660c-like CheY-like N-terminal" evidence="1">
    <location>
        <begin position="8"/>
        <end position="116"/>
    </location>
</feature>
<dbReference type="EMBL" id="JAVREN010000022">
    <property type="protein sequence ID" value="MDT0308501.1"/>
    <property type="molecule type" value="Genomic_DNA"/>
</dbReference>
<dbReference type="InterPro" id="IPR050625">
    <property type="entry name" value="ParA/MinD_ATPase"/>
</dbReference>
<accession>A0ABU2LAH8</accession>
<dbReference type="Pfam" id="PF26563">
    <property type="entry name" value="Rv3660c_N"/>
    <property type="match status" value="1"/>
</dbReference>
<name>A0ABU2LAH8_9ACTN</name>
<dbReference type="InterPro" id="IPR059050">
    <property type="entry name" value="Rv3660c_N"/>
</dbReference>
<gene>
    <name evidence="2" type="ORF">RM780_16270</name>
</gene>
<reference evidence="3" key="1">
    <citation type="submission" date="2023-07" db="EMBL/GenBank/DDBJ databases">
        <title>30 novel species of actinomycetes from the DSMZ collection.</title>
        <authorList>
            <person name="Nouioui I."/>
        </authorList>
    </citation>
    <scope>NUCLEOTIDE SEQUENCE [LARGE SCALE GENOMIC DNA]</scope>
    <source>
        <strain evidence="3">DSM 44917</strain>
    </source>
</reference>